<proteinExistence type="inferred from homology"/>
<keyword evidence="4 11" id="KW-0812">Transmembrane</keyword>
<dbReference type="InParanoid" id="A0A1Y2AT17"/>
<comment type="subcellular location">
    <subcellularLocation>
        <location evidence="1">Endoplasmic reticulum membrane</location>
        <topology evidence="1">Single-pass membrane protein</topology>
    </subcellularLocation>
</comment>
<evidence type="ECO:0000256" key="3">
    <source>
        <dbReference type="ARBA" id="ARBA00020256"/>
    </source>
</evidence>
<dbReference type="EMBL" id="MCFC01000054">
    <property type="protein sequence ID" value="ORY25713.1"/>
    <property type="molecule type" value="Genomic_DNA"/>
</dbReference>
<evidence type="ECO:0000256" key="5">
    <source>
        <dbReference type="ARBA" id="ARBA00022741"/>
    </source>
</evidence>
<dbReference type="Proteomes" id="UP000193986">
    <property type="component" value="Unassembled WGS sequence"/>
</dbReference>
<dbReference type="AlphaFoldDB" id="A0A1Y2AT17"/>
<evidence type="ECO:0000256" key="1">
    <source>
        <dbReference type="ARBA" id="ARBA00004389"/>
    </source>
</evidence>
<evidence type="ECO:0000256" key="8">
    <source>
        <dbReference type="ARBA" id="ARBA00023134"/>
    </source>
</evidence>
<dbReference type="GO" id="GO:0005789">
    <property type="term" value="C:endoplasmic reticulum membrane"/>
    <property type="evidence" value="ECO:0007669"/>
    <property type="project" value="UniProtKB-SubCell"/>
</dbReference>
<dbReference type="GO" id="GO:0005525">
    <property type="term" value="F:GTP binding"/>
    <property type="evidence" value="ECO:0007669"/>
    <property type="project" value="UniProtKB-KW"/>
</dbReference>
<evidence type="ECO:0000256" key="7">
    <source>
        <dbReference type="ARBA" id="ARBA00022989"/>
    </source>
</evidence>
<sequence>MSTPEATPEVEPITSLIAHPLLQDPKFLAAVGGLVILLIFLSFFRQSSSLSTRRTGVPTVLLVGPSDAGKTALFAKLVHNVYPQTHTSLKTSITTFPLTSPDEPEAPARQIKLIDVPGHPRLKDEFGKYAAEAWGVVFVVDVVGLVRNAGSVAEQLPPILTTLSNLSLRTSQPLKLLILANKTDLLIRPTPPSSPSPPNIPSPTLSTAHERLKSILTREMDRLKAARGAGGVGGRIEGIGKVAGTGSGGFWTRLFGGSASSGSAAVEGEGDVEDEALIWGGKGAWRWEDVEGVEVEWAASGLGMVSVGKEKDKVEDDEEGDGLDELKRFIFTI</sequence>
<keyword evidence="5" id="KW-0547">Nucleotide-binding</keyword>
<keyword evidence="7 11" id="KW-1133">Transmembrane helix</keyword>
<evidence type="ECO:0000256" key="9">
    <source>
        <dbReference type="ARBA" id="ARBA00023136"/>
    </source>
</evidence>
<dbReference type="Gene3D" id="3.40.50.300">
    <property type="entry name" value="P-loop containing nucleotide triphosphate hydrolases"/>
    <property type="match status" value="1"/>
</dbReference>
<gene>
    <name evidence="12" type="ORF">BCR39DRAFT_589992</name>
</gene>
<evidence type="ECO:0000256" key="11">
    <source>
        <dbReference type="SAM" id="Phobius"/>
    </source>
</evidence>
<keyword evidence="8" id="KW-0342">GTP-binding</keyword>
<evidence type="ECO:0000256" key="6">
    <source>
        <dbReference type="ARBA" id="ARBA00022824"/>
    </source>
</evidence>
<evidence type="ECO:0000313" key="13">
    <source>
        <dbReference type="Proteomes" id="UP000193986"/>
    </source>
</evidence>
<dbReference type="InterPro" id="IPR019009">
    <property type="entry name" value="SRP_receptor_beta_su"/>
</dbReference>
<name>A0A1Y2AT17_9TREE</name>
<reference evidence="12 13" key="1">
    <citation type="submission" date="2016-07" db="EMBL/GenBank/DDBJ databases">
        <title>Pervasive Adenine N6-methylation of Active Genes in Fungi.</title>
        <authorList>
            <consortium name="DOE Joint Genome Institute"/>
            <person name="Mondo S.J."/>
            <person name="Dannebaum R.O."/>
            <person name="Kuo R.C."/>
            <person name="Labutti K."/>
            <person name="Haridas S."/>
            <person name="Kuo A."/>
            <person name="Salamov A."/>
            <person name="Ahrendt S.R."/>
            <person name="Lipzen A."/>
            <person name="Sullivan W."/>
            <person name="Andreopoulos W.B."/>
            <person name="Clum A."/>
            <person name="Lindquist E."/>
            <person name="Daum C."/>
            <person name="Ramamoorthy G.K."/>
            <person name="Gryganskyi A."/>
            <person name="Culley D."/>
            <person name="Magnuson J.K."/>
            <person name="James T.Y."/>
            <person name="O'Malley M.A."/>
            <person name="Stajich J.E."/>
            <person name="Spatafora J.W."/>
            <person name="Visel A."/>
            <person name="Grigoriev I.V."/>
        </authorList>
    </citation>
    <scope>NUCLEOTIDE SEQUENCE [LARGE SCALE GENOMIC DNA]</scope>
    <source>
        <strain evidence="12 13">68-887.2</strain>
    </source>
</reference>
<evidence type="ECO:0000256" key="10">
    <source>
        <dbReference type="ARBA" id="ARBA00023170"/>
    </source>
</evidence>
<dbReference type="STRING" id="71784.A0A1Y2AT17"/>
<dbReference type="SUPFAM" id="SSF52540">
    <property type="entry name" value="P-loop containing nucleoside triphosphate hydrolases"/>
    <property type="match status" value="1"/>
</dbReference>
<keyword evidence="10 12" id="KW-0675">Receptor</keyword>
<accession>A0A1Y2AT17</accession>
<dbReference type="InterPro" id="IPR027417">
    <property type="entry name" value="P-loop_NTPase"/>
</dbReference>
<protein>
    <recommendedName>
        <fullName evidence="3">Signal recognition particle receptor subunit beta</fullName>
    </recommendedName>
</protein>
<keyword evidence="6" id="KW-0256">Endoplasmic reticulum</keyword>
<evidence type="ECO:0000256" key="4">
    <source>
        <dbReference type="ARBA" id="ARBA00022692"/>
    </source>
</evidence>
<dbReference type="FunCoup" id="A0A1Y2AT17">
    <property type="interactions" value="430"/>
</dbReference>
<dbReference type="OrthoDB" id="41266at2759"/>
<evidence type="ECO:0000313" key="12">
    <source>
        <dbReference type="EMBL" id="ORY25713.1"/>
    </source>
</evidence>
<keyword evidence="13" id="KW-1185">Reference proteome</keyword>
<evidence type="ECO:0000256" key="2">
    <source>
        <dbReference type="ARBA" id="ARBA00005619"/>
    </source>
</evidence>
<dbReference type="Pfam" id="PF09439">
    <property type="entry name" value="SRPRB"/>
    <property type="match status" value="1"/>
</dbReference>
<feature type="transmembrane region" description="Helical" evidence="11">
    <location>
        <begin position="27"/>
        <end position="44"/>
    </location>
</feature>
<comment type="similarity">
    <text evidence="2">Belongs to the SRP receptor beta subunit family.</text>
</comment>
<keyword evidence="9 11" id="KW-0472">Membrane</keyword>
<organism evidence="12 13">
    <name type="scientific">Naematelia encephala</name>
    <dbReference type="NCBI Taxonomy" id="71784"/>
    <lineage>
        <taxon>Eukaryota</taxon>
        <taxon>Fungi</taxon>
        <taxon>Dikarya</taxon>
        <taxon>Basidiomycota</taxon>
        <taxon>Agaricomycotina</taxon>
        <taxon>Tremellomycetes</taxon>
        <taxon>Tremellales</taxon>
        <taxon>Naemateliaceae</taxon>
        <taxon>Naematelia</taxon>
    </lineage>
</organism>
<comment type="caution">
    <text evidence="12">The sequence shown here is derived from an EMBL/GenBank/DDBJ whole genome shotgun (WGS) entry which is preliminary data.</text>
</comment>